<dbReference type="InterPro" id="IPR009367">
    <property type="entry name" value="Elm1-like"/>
</dbReference>
<dbReference type="PANTHER" id="PTHR33986:SF16">
    <property type="entry name" value="MITOCHONDRIAL FISSION PROTEIN ELM1-LIKE ISOFORM X1"/>
    <property type="match status" value="1"/>
</dbReference>
<keyword evidence="2" id="KW-1185">Reference proteome</keyword>
<reference evidence="2" key="1">
    <citation type="journal article" date="2023" name="Proc. Natl. Acad. Sci. U.S.A.">
        <title>Genomic and structural basis for evolution of tropane alkaloid biosynthesis.</title>
        <authorList>
            <person name="Wanga Y.-J."/>
            <person name="Taina T."/>
            <person name="Yua J.-Y."/>
            <person name="Lia J."/>
            <person name="Xua B."/>
            <person name="Chenc J."/>
            <person name="D'Auriad J.C."/>
            <person name="Huanga J.-P."/>
            <person name="Huanga S.-X."/>
        </authorList>
    </citation>
    <scope>NUCLEOTIDE SEQUENCE [LARGE SCALE GENOMIC DNA]</scope>
    <source>
        <strain evidence="2">cv. KIB-2019</strain>
    </source>
</reference>
<name>A0A9Q1R2U7_9SOLA</name>
<proteinExistence type="predicted"/>
<evidence type="ECO:0008006" key="3">
    <source>
        <dbReference type="Google" id="ProtNLM"/>
    </source>
</evidence>
<dbReference type="SUPFAM" id="SSF53756">
    <property type="entry name" value="UDP-Glycosyltransferase/glycogen phosphorylase"/>
    <property type="match status" value="1"/>
</dbReference>
<evidence type="ECO:0000313" key="1">
    <source>
        <dbReference type="EMBL" id="KAJ8537612.1"/>
    </source>
</evidence>
<dbReference type="GO" id="GO:0000266">
    <property type="term" value="P:mitochondrial fission"/>
    <property type="evidence" value="ECO:0007669"/>
    <property type="project" value="TreeGrafter"/>
</dbReference>
<dbReference type="OrthoDB" id="1856981at2759"/>
<evidence type="ECO:0000313" key="2">
    <source>
        <dbReference type="Proteomes" id="UP001152561"/>
    </source>
</evidence>
<gene>
    <name evidence="1" type="ORF">K7X08_014152</name>
</gene>
<protein>
    <recommendedName>
        <fullName evidence="3">Mitochondrial fission protein ELM1</fullName>
    </recommendedName>
</protein>
<comment type="caution">
    <text evidence="1">The sequence shown here is derived from an EMBL/GenBank/DDBJ whole genome shotgun (WGS) entry which is preliminary data.</text>
</comment>
<dbReference type="Proteomes" id="UP001152561">
    <property type="component" value="Unassembled WGS sequence"/>
</dbReference>
<accession>A0A9Q1R2U7</accession>
<dbReference type="Pfam" id="PF06258">
    <property type="entry name" value="Mito_fiss_Elm1"/>
    <property type="match status" value="1"/>
</dbReference>
<dbReference type="EMBL" id="JAJAGQ010000017">
    <property type="protein sequence ID" value="KAJ8537612.1"/>
    <property type="molecule type" value="Genomic_DNA"/>
</dbReference>
<dbReference type="GO" id="GO:0005741">
    <property type="term" value="C:mitochondrial outer membrane"/>
    <property type="evidence" value="ECO:0007669"/>
    <property type="project" value="TreeGrafter"/>
</dbReference>
<sequence length="398" mass="44317">MRSISRVFIIGNGVAGAENQCFGLVRALGLSHRQTLHRVIRPKGGINKQLQWLPVSLHKRLETVRKLIYGDSLPTQIAVRGQKLMSLPTEIQVSSDILVANAKNIATLSREAFAKDGPSLVVASGRDTISISSSIKQLAPEYVFTVQIQHPRSRLNRFDLVITPRHDYYPLTPEGQKQISWLLRRWITPRTSPERHVILTVGALHQADSDALKDAAYTWHDELANLPRPLLVVNVGGPTGHCRYGTDLAVELTALLLNIVPTCGCIRVSFSRRTPCKVSDIIWKELGNHPKVHIWSGEGPNPHMGHLAFADAFVITADSVSMLSEACSTGKPVYVIGAERCTWKFRDFHRSLKNLGVVRPFTGKEDISESWSYSPLNDTKEAAAQVIKALAERRWRLP</sequence>
<dbReference type="AlphaFoldDB" id="A0A9Q1R2U7"/>
<dbReference type="PANTHER" id="PTHR33986">
    <property type="entry name" value="OS02G0535700 PROTEIN"/>
    <property type="match status" value="1"/>
</dbReference>
<organism evidence="1 2">
    <name type="scientific">Anisodus acutangulus</name>
    <dbReference type="NCBI Taxonomy" id="402998"/>
    <lineage>
        <taxon>Eukaryota</taxon>
        <taxon>Viridiplantae</taxon>
        <taxon>Streptophyta</taxon>
        <taxon>Embryophyta</taxon>
        <taxon>Tracheophyta</taxon>
        <taxon>Spermatophyta</taxon>
        <taxon>Magnoliopsida</taxon>
        <taxon>eudicotyledons</taxon>
        <taxon>Gunneridae</taxon>
        <taxon>Pentapetalae</taxon>
        <taxon>asterids</taxon>
        <taxon>lamiids</taxon>
        <taxon>Solanales</taxon>
        <taxon>Solanaceae</taxon>
        <taxon>Solanoideae</taxon>
        <taxon>Hyoscyameae</taxon>
        <taxon>Anisodus</taxon>
    </lineage>
</organism>